<organism evidence="2 3">
    <name type="scientific">Naegleria fowleri</name>
    <name type="common">Brain eating amoeba</name>
    <dbReference type="NCBI Taxonomy" id="5763"/>
    <lineage>
        <taxon>Eukaryota</taxon>
        <taxon>Discoba</taxon>
        <taxon>Heterolobosea</taxon>
        <taxon>Tetramitia</taxon>
        <taxon>Eutetramitia</taxon>
        <taxon>Vahlkampfiidae</taxon>
        <taxon>Naegleria</taxon>
    </lineage>
</organism>
<dbReference type="GeneID" id="68114413"/>
<accession>A0A6A5BIC6</accession>
<feature type="coiled-coil region" evidence="1">
    <location>
        <begin position="18"/>
        <end position="123"/>
    </location>
</feature>
<proteinExistence type="predicted"/>
<gene>
    <name evidence="2" type="ORF">FDP41_007195</name>
</gene>
<dbReference type="VEuPathDB" id="AmoebaDB:FDP41_007195"/>
<sequence length="190" mass="21981">MMLPLDANFEKIPPHLRLSNFSEENKALSKKVVELGNRLKECILTIEEQKDEIKHLRELNVTGSESEKSEDKKKKMQEAEYKKIISELQQKVEKIQSERDASHIQARVKFNEFKTELEHLKNEVTQQTIAIVEGFEQLQAMTTGLSFNDSRDQLNSGKILRSSNNHDLSYATLQKQIIEELGLDNFFSCK</sequence>
<dbReference type="EMBL" id="VFQX01000058">
    <property type="protein sequence ID" value="KAF0973808.1"/>
    <property type="molecule type" value="Genomic_DNA"/>
</dbReference>
<dbReference type="VEuPathDB" id="AmoebaDB:NF0054460"/>
<comment type="caution">
    <text evidence="2">The sequence shown here is derived from an EMBL/GenBank/DDBJ whole genome shotgun (WGS) entry which is preliminary data.</text>
</comment>
<dbReference type="AlphaFoldDB" id="A0A6A5BIC6"/>
<dbReference type="OrthoDB" id="10589306at2759"/>
<keyword evidence="1" id="KW-0175">Coiled coil</keyword>
<evidence type="ECO:0000313" key="2">
    <source>
        <dbReference type="EMBL" id="KAF0973808.1"/>
    </source>
</evidence>
<evidence type="ECO:0000313" key="3">
    <source>
        <dbReference type="Proteomes" id="UP000444721"/>
    </source>
</evidence>
<dbReference type="VEuPathDB" id="AmoebaDB:NfTy_009450"/>
<evidence type="ECO:0000256" key="1">
    <source>
        <dbReference type="SAM" id="Coils"/>
    </source>
</evidence>
<name>A0A6A5BIC6_NAEFO</name>
<protein>
    <submittedName>
        <fullName evidence="2">Uncharacterized protein</fullName>
    </submittedName>
</protein>
<reference evidence="2 3" key="1">
    <citation type="journal article" date="2019" name="Sci. Rep.">
        <title>Nanopore sequencing improves the draft genome of the human pathogenic amoeba Naegleria fowleri.</title>
        <authorList>
            <person name="Liechti N."/>
            <person name="Schurch N."/>
            <person name="Bruggmann R."/>
            <person name="Wittwer M."/>
        </authorList>
    </citation>
    <scope>NUCLEOTIDE SEQUENCE [LARGE SCALE GENOMIC DNA]</scope>
    <source>
        <strain evidence="2 3">ATCC 30894</strain>
    </source>
</reference>
<dbReference type="RefSeq" id="XP_044558521.1">
    <property type="nucleotide sequence ID" value="XM_044710913.1"/>
</dbReference>
<dbReference type="Proteomes" id="UP000444721">
    <property type="component" value="Unassembled WGS sequence"/>
</dbReference>
<keyword evidence="3" id="KW-1185">Reference proteome</keyword>